<keyword evidence="2" id="KW-0689">Ribosomal protein</keyword>
<dbReference type="PANTHER" id="PTHR11847:SF4">
    <property type="entry name" value="LARGE RIBOSOMAL SUBUNIT PROTEIN EL15"/>
    <property type="match status" value="1"/>
</dbReference>
<dbReference type="SMART" id="SM01384">
    <property type="entry name" value="Ribosomal_L15e"/>
    <property type="match status" value="1"/>
</dbReference>
<keyword evidence="3" id="KW-0687">Ribonucleoprotein</keyword>
<dbReference type="PROSITE" id="PS01194">
    <property type="entry name" value="RIBOSOMAL_L15E"/>
    <property type="match status" value="1"/>
</dbReference>
<evidence type="ECO:0000256" key="3">
    <source>
        <dbReference type="ARBA" id="ARBA00023274"/>
    </source>
</evidence>
<proteinExistence type="inferred from homology"/>
<dbReference type="InterPro" id="IPR024794">
    <property type="entry name" value="Rbsml_eL15_core_dom_sf"/>
</dbReference>
<evidence type="ECO:0000313" key="5">
    <source>
        <dbReference type="EMBL" id="GAG76046.1"/>
    </source>
</evidence>
<evidence type="ECO:0000256" key="2">
    <source>
        <dbReference type="ARBA" id="ARBA00022980"/>
    </source>
</evidence>
<dbReference type="InterPro" id="IPR000439">
    <property type="entry name" value="Ribosomal_eL15"/>
</dbReference>
<evidence type="ECO:0000256" key="4">
    <source>
        <dbReference type="SAM" id="MobiDB-lite"/>
    </source>
</evidence>
<protein>
    <recommendedName>
        <fullName evidence="6">50S ribosomal protein L15e</fullName>
    </recommendedName>
</protein>
<dbReference type="AlphaFoldDB" id="X1BV67"/>
<organism evidence="5">
    <name type="scientific">marine sediment metagenome</name>
    <dbReference type="NCBI Taxonomy" id="412755"/>
    <lineage>
        <taxon>unclassified sequences</taxon>
        <taxon>metagenomes</taxon>
        <taxon>ecological metagenomes</taxon>
    </lineage>
</organism>
<accession>X1BV67</accession>
<dbReference type="Gene3D" id="3.40.1120.10">
    <property type="entry name" value="Ribosomal protein l15e"/>
    <property type="match status" value="1"/>
</dbReference>
<dbReference type="PANTHER" id="PTHR11847">
    <property type="entry name" value="RIBOSOMAL PROTEIN L15"/>
    <property type="match status" value="1"/>
</dbReference>
<evidence type="ECO:0000256" key="1">
    <source>
        <dbReference type="ARBA" id="ARBA00006857"/>
    </source>
</evidence>
<sequence length="195" mass="22608">MVKSMYDHVRDQWKKPDTSYKSPQQQRLIQWRKDENFIRVEKPLRIDRARSLGYKAKQGYIVARARVRRGSLRKPTIKGGRKPSAKGITKITAAKSTQRIAEERTAKHYPNMEVLNSYWVGEDGKHHYYEVILVDPVHPSIMRDPKIKWITDVSNKRRVLRGKTSAGQKGRGLRHKGKGAEKIRPSIRANKSRGK</sequence>
<name>X1BV67_9ZZZZ</name>
<dbReference type="GO" id="GO:0003735">
    <property type="term" value="F:structural constituent of ribosome"/>
    <property type="evidence" value="ECO:0007669"/>
    <property type="project" value="InterPro"/>
</dbReference>
<dbReference type="GO" id="GO:0002181">
    <property type="term" value="P:cytoplasmic translation"/>
    <property type="evidence" value="ECO:0007669"/>
    <property type="project" value="TreeGrafter"/>
</dbReference>
<feature type="region of interest" description="Disordered" evidence="4">
    <location>
        <begin position="1"/>
        <end position="21"/>
    </location>
</feature>
<dbReference type="EMBL" id="BART01013319">
    <property type="protein sequence ID" value="GAG76046.1"/>
    <property type="molecule type" value="Genomic_DNA"/>
</dbReference>
<gene>
    <name evidence="5" type="ORF">S01H4_27303</name>
</gene>
<dbReference type="InterPro" id="IPR020926">
    <property type="entry name" value="Ribosomal_eL15_arc"/>
</dbReference>
<dbReference type="HAMAP" id="MF_00256">
    <property type="entry name" value="Ribosomal_eL15"/>
    <property type="match status" value="1"/>
</dbReference>
<feature type="compositionally biased region" description="Basic and acidic residues" evidence="4">
    <location>
        <begin position="1"/>
        <end position="18"/>
    </location>
</feature>
<dbReference type="NCBIfam" id="NF003269">
    <property type="entry name" value="PRK04243.1"/>
    <property type="match status" value="1"/>
</dbReference>
<comment type="caution">
    <text evidence="5">The sequence shown here is derived from an EMBL/GenBank/DDBJ whole genome shotgun (WGS) entry which is preliminary data.</text>
</comment>
<dbReference type="GO" id="GO:0022625">
    <property type="term" value="C:cytosolic large ribosomal subunit"/>
    <property type="evidence" value="ECO:0007669"/>
    <property type="project" value="TreeGrafter"/>
</dbReference>
<dbReference type="FunFam" id="3.40.1120.10:FF:000002">
    <property type="entry name" value="50S ribosomal protein L15e"/>
    <property type="match status" value="1"/>
</dbReference>
<dbReference type="Pfam" id="PF00827">
    <property type="entry name" value="Ribosomal_L15e"/>
    <property type="match status" value="1"/>
</dbReference>
<dbReference type="InterPro" id="IPR012678">
    <property type="entry name" value="Ribosomal_uL23/eL15/eS24_sf"/>
</dbReference>
<dbReference type="SUPFAM" id="SSF54189">
    <property type="entry name" value="Ribosomal proteins S24e, L23 and L15e"/>
    <property type="match status" value="1"/>
</dbReference>
<comment type="similarity">
    <text evidence="1">Belongs to the eukaryotic ribosomal protein eL15 family.</text>
</comment>
<dbReference type="InterPro" id="IPR020925">
    <property type="entry name" value="Ribosomal_eL15_CS"/>
</dbReference>
<reference evidence="5" key="1">
    <citation type="journal article" date="2014" name="Front. Microbiol.">
        <title>High frequency of phylogenetically diverse reductive dehalogenase-homologous genes in deep subseafloor sedimentary metagenomes.</title>
        <authorList>
            <person name="Kawai M."/>
            <person name="Futagami T."/>
            <person name="Toyoda A."/>
            <person name="Takaki Y."/>
            <person name="Nishi S."/>
            <person name="Hori S."/>
            <person name="Arai W."/>
            <person name="Tsubouchi T."/>
            <person name="Morono Y."/>
            <person name="Uchiyama I."/>
            <person name="Ito T."/>
            <person name="Fujiyama A."/>
            <person name="Inagaki F."/>
            <person name="Takami H."/>
        </authorList>
    </citation>
    <scope>NUCLEOTIDE SEQUENCE</scope>
    <source>
        <strain evidence="5">Expedition CK06-06</strain>
    </source>
</reference>
<evidence type="ECO:0008006" key="6">
    <source>
        <dbReference type="Google" id="ProtNLM"/>
    </source>
</evidence>
<feature type="region of interest" description="Disordered" evidence="4">
    <location>
        <begin position="160"/>
        <end position="195"/>
    </location>
</feature>
<dbReference type="GO" id="GO:0003723">
    <property type="term" value="F:RNA binding"/>
    <property type="evidence" value="ECO:0007669"/>
    <property type="project" value="TreeGrafter"/>
</dbReference>